<dbReference type="AlphaFoldDB" id="D3RS33"/>
<sequence length="171" mass="18104">MNIQPAVSLRLVSIFAALCLGVAGSAQALSLVVEEGEIAGVSGLDIQGRLYDVSFRDGAFNAVYPAELSGYGPLARAVAQALLAAGPSIQAAPGWRADLRPRGCQSADSCTILIPEHSDGAAPNARMTHAVEALYTRDRFSKVPEPLWPFDAATDTQYMPDMLYAIITPAR</sequence>
<keyword evidence="3" id="KW-1185">Reference proteome</keyword>
<protein>
    <submittedName>
        <fullName evidence="2">Uncharacterized protein</fullName>
    </submittedName>
</protein>
<dbReference type="HOGENOM" id="CLU_1559729_0_0_6"/>
<evidence type="ECO:0000256" key="1">
    <source>
        <dbReference type="SAM" id="SignalP"/>
    </source>
</evidence>
<dbReference type="eggNOG" id="ENOG5032R3Y">
    <property type="taxonomic scope" value="Bacteria"/>
</dbReference>
<organism evidence="2 3">
    <name type="scientific">Allochromatium vinosum (strain ATCC 17899 / DSM 180 / NBRC 103801 / NCIMB 10441 / D)</name>
    <name type="common">Chromatium vinosum</name>
    <dbReference type="NCBI Taxonomy" id="572477"/>
    <lineage>
        <taxon>Bacteria</taxon>
        <taxon>Pseudomonadati</taxon>
        <taxon>Pseudomonadota</taxon>
        <taxon>Gammaproteobacteria</taxon>
        <taxon>Chromatiales</taxon>
        <taxon>Chromatiaceae</taxon>
        <taxon>Allochromatium</taxon>
    </lineage>
</organism>
<dbReference type="OrthoDB" id="5766925at2"/>
<dbReference type="STRING" id="572477.Alvin_3070"/>
<dbReference type="EMBL" id="CP001896">
    <property type="protein sequence ID" value="ADC63970.1"/>
    <property type="molecule type" value="Genomic_DNA"/>
</dbReference>
<feature type="chain" id="PRO_5003050606" evidence="1">
    <location>
        <begin position="29"/>
        <end position="171"/>
    </location>
</feature>
<dbReference type="Proteomes" id="UP000001441">
    <property type="component" value="Chromosome"/>
</dbReference>
<proteinExistence type="predicted"/>
<dbReference type="RefSeq" id="WP_012972235.1">
    <property type="nucleotide sequence ID" value="NC_013851.1"/>
</dbReference>
<evidence type="ECO:0000313" key="2">
    <source>
        <dbReference type="EMBL" id="ADC63970.1"/>
    </source>
</evidence>
<name>D3RS33_ALLVD</name>
<accession>D3RS33</accession>
<evidence type="ECO:0000313" key="3">
    <source>
        <dbReference type="Proteomes" id="UP000001441"/>
    </source>
</evidence>
<gene>
    <name evidence="2" type="ordered locus">Alvin_3070</name>
</gene>
<dbReference type="KEGG" id="alv:Alvin_3070"/>
<reference evidence="2 3" key="1">
    <citation type="journal article" date="2011" name="Stand. Genomic Sci.">
        <title>Complete genome sequence of Allochromatium vinosum DSM 180(T).</title>
        <authorList>
            <person name="Weissgerber T."/>
            <person name="Zigann R."/>
            <person name="Bruce D."/>
            <person name="Chang Y.J."/>
            <person name="Detter J.C."/>
            <person name="Han C."/>
            <person name="Hauser L."/>
            <person name="Jeffries C.D."/>
            <person name="Land M."/>
            <person name="Munk A.C."/>
            <person name="Tapia R."/>
            <person name="Dahl C."/>
        </authorList>
    </citation>
    <scope>NUCLEOTIDE SEQUENCE [LARGE SCALE GENOMIC DNA]</scope>
    <source>
        <strain evidence="3">ATCC 17899 / DSM 180 / NBRC 103801 / NCIMB 10441 / D</strain>
    </source>
</reference>
<keyword evidence="1" id="KW-0732">Signal</keyword>
<feature type="signal peptide" evidence="1">
    <location>
        <begin position="1"/>
        <end position="28"/>
    </location>
</feature>